<dbReference type="InterPro" id="IPR009057">
    <property type="entry name" value="Homeodomain-like_sf"/>
</dbReference>
<dbReference type="PANTHER" id="PTHR30055:SF153">
    <property type="entry name" value="HTH-TYPE TRANSCRIPTIONAL REPRESSOR RV3405C"/>
    <property type="match status" value="1"/>
</dbReference>
<feature type="region of interest" description="Disordered" evidence="3">
    <location>
        <begin position="1"/>
        <end position="22"/>
    </location>
</feature>
<feature type="domain" description="HTH tetR-type" evidence="4">
    <location>
        <begin position="21"/>
        <end position="81"/>
    </location>
</feature>
<keyword evidence="6" id="KW-1185">Reference proteome</keyword>
<dbReference type="GO" id="GO:0003700">
    <property type="term" value="F:DNA-binding transcription factor activity"/>
    <property type="evidence" value="ECO:0007669"/>
    <property type="project" value="TreeGrafter"/>
</dbReference>
<dbReference type="GO" id="GO:0000976">
    <property type="term" value="F:transcription cis-regulatory region binding"/>
    <property type="evidence" value="ECO:0007669"/>
    <property type="project" value="TreeGrafter"/>
</dbReference>
<dbReference type="PRINTS" id="PR00455">
    <property type="entry name" value="HTHTETR"/>
</dbReference>
<dbReference type="InterPro" id="IPR001647">
    <property type="entry name" value="HTH_TetR"/>
</dbReference>
<evidence type="ECO:0000313" key="6">
    <source>
        <dbReference type="Proteomes" id="UP001107961"/>
    </source>
</evidence>
<name>A0A9Q3W611_9GAMM</name>
<dbReference type="GeneID" id="94685294"/>
<dbReference type="Gene3D" id="1.10.357.10">
    <property type="entry name" value="Tetracycline Repressor, domain 2"/>
    <property type="match status" value="1"/>
</dbReference>
<dbReference type="EMBL" id="JAJVKT010000042">
    <property type="protein sequence ID" value="MCE7511160.1"/>
    <property type="molecule type" value="Genomic_DNA"/>
</dbReference>
<gene>
    <name evidence="5" type="ORF">LZG35_21200</name>
</gene>
<keyword evidence="1 2" id="KW-0238">DNA-binding</keyword>
<reference evidence="5" key="1">
    <citation type="submission" date="2022-01" db="EMBL/GenBank/DDBJ databases">
        <authorList>
            <person name="Karlyshev A.V."/>
            <person name="Jaspars M."/>
        </authorList>
    </citation>
    <scope>NUCLEOTIDE SEQUENCE</scope>
    <source>
        <strain evidence="5">AGSA3-2</strain>
    </source>
</reference>
<evidence type="ECO:0000259" key="4">
    <source>
        <dbReference type="PROSITE" id="PS50977"/>
    </source>
</evidence>
<evidence type="ECO:0000256" key="2">
    <source>
        <dbReference type="PROSITE-ProRule" id="PRU00335"/>
    </source>
</evidence>
<feature type="DNA-binding region" description="H-T-H motif" evidence="2">
    <location>
        <begin position="44"/>
        <end position="63"/>
    </location>
</feature>
<dbReference type="Proteomes" id="UP001107961">
    <property type="component" value="Unassembled WGS sequence"/>
</dbReference>
<protein>
    <submittedName>
        <fullName evidence="5">TetR/AcrR family transcriptional regulator</fullName>
    </submittedName>
</protein>
<dbReference type="Pfam" id="PF00440">
    <property type="entry name" value="TetR_N"/>
    <property type="match status" value="1"/>
</dbReference>
<accession>A0A9Q3W611</accession>
<dbReference type="RefSeq" id="WP_022994341.1">
    <property type="nucleotide sequence ID" value="NZ_CBDDTQ010000003.1"/>
</dbReference>
<dbReference type="PANTHER" id="PTHR30055">
    <property type="entry name" value="HTH-TYPE TRANSCRIPTIONAL REGULATOR RUTR"/>
    <property type="match status" value="1"/>
</dbReference>
<dbReference type="PROSITE" id="PS50977">
    <property type="entry name" value="HTH_TETR_2"/>
    <property type="match status" value="1"/>
</dbReference>
<dbReference type="AlphaFoldDB" id="A0A9Q3W611"/>
<proteinExistence type="predicted"/>
<comment type="caution">
    <text evidence="5">The sequence shown here is derived from an EMBL/GenBank/DDBJ whole genome shotgun (WGS) entry which is preliminary data.</text>
</comment>
<evidence type="ECO:0000256" key="1">
    <source>
        <dbReference type="ARBA" id="ARBA00023125"/>
    </source>
</evidence>
<dbReference type="SUPFAM" id="SSF46689">
    <property type="entry name" value="Homeodomain-like"/>
    <property type="match status" value="1"/>
</dbReference>
<evidence type="ECO:0000256" key="3">
    <source>
        <dbReference type="SAM" id="MobiDB-lite"/>
    </source>
</evidence>
<sequence>MDQSEIAPVGRPEKKARLGQPPMKTQIKQAARDLFIQRGIGDVSYGDIAEVVNTTRANLHYHFGNKEALIEAVFQETFDSVENTFQEIWAKPGLTLDQRIELTAKDSAERFYQFNDHEKGRRPWSLSAQARFTSQHISPKVQTGISNMSRRFEDYVTHAVKLAIGNGELRHDAPVRTIVLMISPIWNFGSLLTQHSGLKKLMDHYAAVRTTINAAYGTPDDA</sequence>
<dbReference type="InterPro" id="IPR050109">
    <property type="entry name" value="HTH-type_TetR-like_transc_reg"/>
</dbReference>
<evidence type="ECO:0000313" key="5">
    <source>
        <dbReference type="EMBL" id="MCE7511160.1"/>
    </source>
</evidence>
<organism evidence="5 6">
    <name type="scientific">Alloalcanivorax xenomutans</name>
    <dbReference type="NCBI Taxonomy" id="1094342"/>
    <lineage>
        <taxon>Bacteria</taxon>
        <taxon>Pseudomonadati</taxon>
        <taxon>Pseudomonadota</taxon>
        <taxon>Gammaproteobacteria</taxon>
        <taxon>Oceanospirillales</taxon>
        <taxon>Alcanivoracaceae</taxon>
        <taxon>Alloalcanivorax</taxon>
    </lineage>
</organism>
<dbReference type="KEGG" id="axe:P40_02620"/>